<name>A0AA35T2C9_GEOBA</name>
<dbReference type="EMBL" id="CASHTH010003113">
    <property type="protein sequence ID" value="CAI8040505.1"/>
    <property type="molecule type" value="Genomic_DNA"/>
</dbReference>
<proteinExistence type="predicted"/>
<protein>
    <submittedName>
        <fullName evidence="1">Uncharacterized protein</fullName>
    </submittedName>
</protein>
<evidence type="ECO:0000313" key="2">
    <source>
        <dbReference type="Proteomes" id="UP001174909"/>
    </source>
</evidence>
<keyword evidence="2" id="KW-1185">Reference proteome</keyword>
<comment type="caution">
    <text evidence="1">The sequence shown here is derived from an EMBL/GenBank/DDBJ whole genome shotgun (WGS) entry which is preliminary data.</text>
</comment>
<sequence length="537" mass="60245">MPYRYPRKKRAGFKRYYVLNSESIKARGRSLYLSDPDKIKAVARTSYHADPDKKKAAVRASYCADPDKKKAASRALYKLHPLKKNIADRAAYRDNADKRKAAAKSVYDVNPEQKRAATKAAYKANPEKTKALFREYHASHRSARLAAFQEYHASHRSTRLRYFRKYHTHTKLKRVTKARYSLAQPNQLTIEKCYRSVNANLLAAGEVFNRLKEEFKSMHAGVADTLSKAELKQTVGRLAVKRLVCKALQIRRKHAGFLLASIKLIKSITFKECNHFGKGCHTSMTEPYFYEAAYLHVRESPIPVNEKGECVVAKEVPMEAGSNNGGGKDAASKCNLSQAGSVGCVSDGKVSDKGPAQSKMWECSKQCKPLSEFEVNAIVCFRTAFGQPVEKVRQALAECDMGCPYGHYTKLVDTAPVDLRGHPIVCYSGECCTSTLRILRAASTHFPVLRRFLAHVTSALSAHRIVRDIDNTLKNGNHQRLLQITQVESLLSCNVEQNYQKLIPVQCSALRRPNLEMELAIAHAALIAGFEKEIDDF</sequence>
<evidence type="ECO:0000313" key="1">
    <source>
        <dbReference type="EMBL" id="CAI8040505.1"/>
    </source>
</evidence>
<accession>A0AA35T2C9</accession>
<gene>
    <name evidence="1" type="ORF">GBAR_LOCUS22565</name>
</gene>
<organism evidence="1 2">
    <name type="scientific">Geodia barretti</name>
    <name type="common">Barrett's horny sponge</name>
    <dbReference type="NCBI Taxonomy" id="519541"/>
    <lineage>
        <taxon>Eukaryota</taxon>
        <taxon>Metazoa</taxon>
        <taxon>Porifera</taxon>
        <taxon>Demospongiae</taxon>
        <taxon>Heteroscleromorpha</taxon>
        <taxon>Tetractinellida</taxon>
        <taxon>Astrophorina</taxon>
        <taxon>Geodiidae</taxon>
        <taxon>Geodia</taxon>
    </lineage>
</organism>
<dbReference type="AlphaFoldDB" id="A0AA35T2C9"/>
<reference evidence="1" key="1">
    <citation type="submission" date="2023-03" db="EMBL/GenBank/DDBJ databases">
        <authorList>
            <person name="Steffen K."/>
            <person name="Cardenas P."/>
        </authorList>
    </citation>
    <scope>NUCLEOTIDE SEQUENCE</scope>
</reference>
<dbReference type="Proteomes" id="UP001174909">
    <property type="component" value="Unassembled WGS sequence"/>
</dbReference>
<feature type="non-terminal residue" evidence="1">
    <location>
        <position position="537"/>
    </location>
</feature>